<gene>
    <name evidence="7" type="primary">efp</name>
    <name evidence="12" type="ORF">SAMN05421508_10743</name>
</gene>
<dbReference type="PIRSF" id="PIRSF005901">
    <property type="entry name" value="EF-P"/>
    <property type="match status" value="1"/>
</dbReference>
<evidence type="ECO:0000313" key="12">
    <source>
        <dbReference type="EMBL" id="SOD97668.1"/>
    </source>
</evidence>
<dbReference type="NCBIfam" id="NF001810">
    <property type="entry name" value="PRK00529.1"/>
    <property type="match status" value="1"/>
</dbReference>
<evidence type="ECO:0000256" key="9">
    <source>
        <dbReference type="RuleBase" id="RU004389"/>
    </source>
</evidence>
<dbReference type="SMART" id="SM01185">
    <property type="entry name" value="EFP"/>
    <property type="match status" value="1"/>
</dbReference>
<dbReference type="PANTHER" id="PTHR30053">
    <property type="entry name" value="ELONGATION FACTOR P"/>
    <property type="match status" value="1"/>
</dbReference>
<dbReference type="HAMAP" id="MF_00141">
    <property type="entry name" value="EF_P"/>
    <property type="match status" value="1"/>
</dbReference>
<dbReference type="Pfam" id="PF08207">
    <property type="entry name" value="EFP_N"/>
    <property type="match status" value="1"/>
</dbReference>
<evidence type="ECO:0000256" key="6">
    <source>
        <dbReference type="ARBA" id="ARBA00022917"/>
    </source>
</evidence>
<comment type="function">
    <text evidence="7">Involved in peptide bond synthesis. Stimulates efficient translation and peptide-bond synthesis on native or reconstituted 70S ribosomes in vitro. Probably functions indirectly by altering the affinity of the ribosome for aminoacyl-tRNA, thus increasing their reactivity as acceptors for peptidyl transferase.</text>
</comment>
<comment type="subcellular location">
    <subcellularLocation>
        <location evidence="1 7">Cytoplasm</location>
    </subcellularLocation>
</comment>
<evidence type="ECO:0000256" key="5">
    <source>
        <dbReference type="ARBA" id="ARBA00022768"/>
    </source>
</evidence>
<dbReference type="Pfam" id="PF09285">
    <property type="entry name" value="Elong-fact-P_C"/>
    <property type="match status" value="1"/>
</dbReference>
<evidence type="ECO:0000256" key="3">
    <source>
        <dbReference type="ARBA" id="ARBA00009479"/>
    </source>
</evidence>
<dbReference type="SUPFAM" id="SSF50104">
    <property type="entry name" value="Translation proteins SH3-like domain"/>
    <property type="match status" value="1"/>
</dbReference>
<dbReference type="CDD" id="cd05794">
    <property type="entry name" value="S1_EF-P_repeat_2"/>
    <property type="match status" value="1"/>
</dbReference>
<dbReference type="FunFam" id="2.40.50.140:FF:000009">
    <property type="entry name" value="Elongation factor P"/>
    <property type="match status" value="1"/>
</dbReference>
<keyword evidence="6 7" id="KW-0648">Protein biosynthesis</keyword>
<comment type="similarity">
    <text evidence="3 7 9">Belongs to the elongation factor P family.</text>
</comment>
<dbReference type="InterPro" id="IPR011768">
    <property type="entry name" value="Transl_elongation_fac_P"/>
</dbReference>
<dbReference type="NCBIfam" id="TIGR00038">
    <property type="entry name" value="efp"/>
    <property type="match status" value="1"/>
</dbReference>
<feature type="domain" description="Elongation factor P C-terminal" evidence="10">
    <location>
        <begin position="131"/>
        <end position="186"/>
    </location>
</feature>
<dbReference type="Proteomes" id="UP000219621">
    <property type="component" value="Unassembled WGS sequence"/>
</dbReference>
<protein>
    <recommendedName>
        <fullName evidence="7 8">Elongation factor P</fullName>
        <shortName evidence="7">EF-P</shortName>
    </recommendedName>
</protein>
<dbReference type="Gene3D" id="2.40.50.140">
    <property type="entry name" value="Nucleic acid-binding proteins"/>
    <property type="match status" value="2"/>
</dbReference>
<dbReference type="EMBL" id="OCNJ01000007">
    <property type="protein sequence ID" value="SOD97668.1"/>
    <property type="molecule type" value="Genomic_DNA"/>
</dbReference>
<keyword evidence="13" id="KW-1185">Reference proteome</keyword>
<dbReference type="RefSeq" id="WP_097280157.1">
    <property type="nucleotide sequence ID" value="NZ_OCNJ01000007.1"/>
</dbReference>
<dbReference type="GO" id="GO:0003746">
    <property type="term" value="F:translation elongation factor activity"/>
    <property type="evidence" value="ECO:0007669"/>
    <property type="project" value="UniProtKB-UniRule"/>
</dbReference>
<dbReference type="FunFam" id="2.40.50.140:FF:000004">
    <property type="entry name" value="Elongation factor P"/>
    <property type="match status" value="1"/>
</dbReference>
<evidence type="ECO:0000256" key="7">
    <source>
        <dbReference type="HAMAP-Rule" id="MF_00141"/>
    </source>
</evidence>
<keyword evidence="4 7" id="KW-0963">Cytoplasm</keyword>
<name>A0A286GQ82_9PROT</name>
<proteinExistence type="inferred from homology"/>
<organism evidence="12 13">
    <name type="scientific">Caenispirillum bisanense</name>
    <dbReference type="NCBI Taxonomy" id="414052"/>
    <lineage>
        <taxon>Bacteria</taxon>
        <taxon>Pseudomonadati</taxon>
        <taxon>Pseudomonadota</taxon>
        <taxon>Alphaproteobacteria</taxon>
        <taxon>Rhodospirillales</taxon>
        <taxon>Novispirillaceae</taxon>
        <taxon>Caenispirillum</taxon>
    </lineage>
</organism>
<evidence type="ECO:0000256" key="1">
    <source>
        <dbReference type="ARBA" id="ARBA00004496"/>
    </source>
</evidence>
<feature type="domain" description="Translation elongation factor P/YeiP central" evidence="11">
    <location>
        <begin position="68"/>
        <end position="123"/>
    </location>
</feature>
<dbReference type="InterPro" id="IPR001059">
    <property type="entry name" value="Transl_elong_P/YeiP_cen"/>
</dbReference>
<evidence type="ECO:0000259" key="11">
    <source>
        <dbReference type="SMART" id="SM01185"/>
    </source>
</evidence>
<evidence type="ECO:0000256" key="8">
    <source>
        <dbReference type="NCBIfam" id="TIGR00038"/>
    </source>
</evidence>
<evidence type="ECO:0000256" key="2">
    <source>
        <dbReference type="ARBA" id="ARBA00004815"/>
    </source>
</evidence>
<accession>A0A286GQ82</accession>
<sequence length="189" mass="20992">MKIQANTIRPGHVLEHEGKQWQVLKIQLIQPGKGGAFIQVEMRDVASGNKTNERWRTADTVEKLDVRQVDCTYLFADDSGFHFMDKETFEQFMMTSDDIPQEQSAFLQDGMEVVVDTIEGKPVSINLPSTVVLEVVEADAVVKGQTASSSYKPGLLSNGLKVMIPPFIEAGTRIVVNTSDVSYVERAKD</sequence>
<keyword evidence="5 7" id="KW-0251">Elongation factor</keyword>
<dbReference type="CDD" id="cd04470">
    <property type="entry name" value="S1_EF-P_repeat_1"/>
    <property type="match status" value="1"/>
</dbReference>
<evidence type="ECO:0000259" key="10">
    <source>
        <dbReference type="SMART" id="SM00841"/>
    </source>
</evidence>
<reference evidence="12 13" key="1">
    <citation type="submission" date="2017-09" db="EMBL/GenBank/DDBJ databases">
        <authorList>
            <person name="Ehlers B."/>
            <person name="Leendertz F.H."/>
        </authorList>
    </citation>
    <scope>NUCLEOTIDE SEQUENCE [LARGE SCALE GENOMIC DNA]</scope>
    <source>
        <strain evidence="12 13">USBA 140</strain>
    </source>
</reference>
<dbReference type="Pfam" id="PF01132">
    <property type="entry name" value="EFP"/>
    <property type="match status" value="1"/>
</dbReference>
<dbReference type="InterPro" id="IPR015365">
    <property type="entry name" value="Elong-fact-P_C"/>
</dbReference>
<dbReference type="FunFam" id="2.30.30.30:FF:000003">
    <property type="entry name" value="Elongation factor P"/>
    <property type="match status" value="1"/>
</dbReference>
<dbReference type="InterPro" id="IPR008991">
    <property type="entry name" value="Translation_prot_SH3-like_sf"/>
</dbReference>
<dbReference type="AlphaFoldDB" id="A0A286GQ82"/>
<dbReference type="UniPathway" id="UPA00345"/>
<evidence type="ECO:0000256" key="4">
    <source>
        <dbReference type="ARBA" id="ARBA00022490"/>
    </source>
</evidence>
<dbReference type="SUPFAM" id="SSF50249">
    <property type="entry name" value="Nucleic acid-binding proteins"/>
    <property type="match status" value="2"/>
</dbReference>
<dbReference type="Gene3D" id="2.30.30.30">
    <property type="match status" value="1"/>
</dbReference>
<dbReference type="SMART" id="SM00841">
    <property type="entry name" value="Elong-fact-P_C"/>
    <property type="match status" value="1"/>
</dbReference>
<comment type="pathway">
    <text evidence="2 7">Protein biosynthesis; polypeptide chain elongation.</text>
</comment>
<dbReference type="GO" id="GO:0005829">
    <property type="term" value="C:cytosol"/>
    <property type="evidence" value="ECO:0007669"/>
    <property type="project" value="UniProtKB-ARBA"/>
</dbReference>
<dbReference type="GO" id="GO:0043043">
    <property type="term" value="P:peptide biosynthetic process"/>
    <property type="evidence" value="ECO:0007669"/>
    <property type="project" value="InterPro"/>
</dbReference>
<dbReference type="InterPro" id="IPR014722">
    <property type="entry name" value="Rib_uL2_dom2"/>
</dbReference>
<dbReference type="OrthoDB" id="9801844at2"/>
<dbReference type="PANTHER" id="PTHR30053:SF14">
    <property type="entry name" value="TRANSLATION ELONGATION FACTOR KOW-LIKE DOMAIN-CONTAINING PROTEIN"/>
    <property type="match status" value="1"/>
</dbReference>
<dbReference type="InterPro" id="IPR012340">
    <property type="entry name" value="NA-bd_OB-fold"/>
</dbReference>
<evidence type="ECO:0000313" key="13">
    <source>
        <dbReference type="Proteomes" id="UP000219621"/>
    </source>
</evidence>
<dbReference type="InterPro" id="IPR020599">
    <property type="entry name" value="Transl_elong_fac_P/YeiP"/>
</dbReference>
<dbReference type="InterPro" id="IPR013185">
    <property type="entry name" value="Transl_elong_KOW-like"/>
</dbReference>